<keyword evidence="5 6" id="KW-0472">Membrane</keyword>
<dbReference type="RefSeq" id="WP_284210929.1">
    <property type="nucleotide sequence ID" value="NZ_BSPG01000002.1"/>
</dbReference>
<evidence type="ECO:0000313" key="7">
    <source>
        <dbReference type="EMBL" id="GLS42838.1"/>
    </source>
</evidence>
<evidence type="ECO:0000313" key="8">
    <source>
        <dbReference type="Proteomes" id="UP001156881"/>
    </source>
</evidence>
<keyword evidence="3 6" id="KW-0812">Transmembrane</keyword>
<evidence type="ECO:0000256" key="2">
    <source>
        <dbReference type="ARBA" id="ARBA00022448"/>
    </source>
</evidence>
<feature type="transmembrane region" description="Helical" evidence="6">
    <location>
        <begin position="47"/>
        <end position="68"/>
    </location>
</feature>
<evidence type="ECO:0000256" key="5">
    <source>
        <dbReference type="ARBA" id="ARBA00023136"/>
    </source>
</evidence>
<name>A0ABQ6CXN6_9HYPH</name>
<dbReference type="Gene3D" id="1.10.3860.10">
    <property type="entry name" value="Sodium:dicarboxylate symporter"/>
    <property type="match status" value="1"/>
</dbReference>
<proteinExistence type="predicted"/>
<keyword evidence="2" id="KW-0813">Transport</keyword>
<reference evidence="8" key="1">
    <citation type="journal article" date="2019" name="Int. J. Syst. Evol. Microbiol.">
        <title>The Global Catalogue of Microorganisms (GCM) 10K type strain sequencing project: providing services to taxonomists for standard genome sequencing and annotation.</title>
        <authorList>
            <consortium name="The Broad Institute Genomics Platform"/>
            <consortium name="The Broad Institute Genome Sequencing Center for Infectious Disease"/>
            <person name="Wu L."/>
            <person name="Ma J."/>
        </authorList>
    </citation>
    <scope>NUCLEOTIDE SEQUENCE [LARGE SCALE GENOMIC DNA]</scope>
    <source>
        <strain evidence="8">NBRC 107710</strain>
    </source>
</reference>
<dbReference type="InterPro" id="IPR036458">
    <property type="entry name" value="Na:dicarbo_symporter_sf"/>
</dbReference>
<dbReference type="Proteomes" id="UP001156881">
    <property type="component" value="Unassembled WGS sequence"/>
</dbReference>
<evidence type="ECO:0000256" key="1">
    <source>
        <dbReference type="ARBA" id="ARBA00004141"/>
    </source>
</evidence>
<dbReference type="PANTHER" id="PTHR42865:SF1">
    <property type="entry name" value="AEROBIC C4-DICARBOXYLATE TRANSPORT PROTEIN"/>
    <property type="match status" value="1"/>
</dbReference>
<evidence type="ECO:0000256" key="6">
    <source>
        <dbReference type="SAM" id="Phobius"/>
    </source>
</evidence>
<dbReference type="EMBL" id="BSPG01000002">
    <property type="protein sequence ID" value="GLS42838.1"/>
    <property type="molecule type" value="Genomic_DNA"/>
</dbReference>
<feature type="transmembrane region" description="Helical" evidence="6">
    <location>
        <begin position="12"/>
        <end position="35"/>
    </location>
</feature>
<gene>
    <name evidence="7" type="primary">dctA_1</name>
    <name evidence="7" type="ORF">GCM10007884_08230</name>
</gene>
<evidence type="ECO:0000256" key="3">
    <source>
        <dbReference type="ARBA" id="ARBA00022692"/>
    </source>
</evidence>
<feature type="transmembrane region" description="Helical" evidence="6">
    <location>
        <begin position="80"/>
        <end position="102"/>
    </location>
</feature>
<dbReference type="NCBIfam" id="NF002461">
    <property type="entry name" value="PRK01663.1"/>
    <property type="match status" value="1"/>
</dbReference>
<dbReference type="InterPro" id="IPR001991">
    <property type="entry name" value="Na-dicarboxylate_symporter"/>
</dbReference>
<comment type="caution">
    <text evidence="7">The sequence shown here is derived from an EMBL/GenBank/DDBJ whole genome shotgun (WGS) entry which is preliminary data.</text>
</comment>
<accession>A0ABQ6CXN6</accession>
<evidence type="ECO:0000256" key="4">
    <source>
        <dbReference type="ARBA" id="ARBA00022989"/>
    </source>
</evidence>
<dbReference type="Pfam" id="PF00375">
    <property type="entry name" value="SDF"/>
    <property type="match status" value="1"/>
</dbReference>
<sequence length="460" mass="48257">MPNAIRRKFSNLTVQVIAALCLGAAIGILLPNFAVSLQGLSDVFIKLIKMVIPPIAFLTIVIGIAEVSDLKKVGKVGGSALLYFEVASTLALVIGMIVVNVVRPGDGFDRARVGAQAVDISKYTSTPAGQYMTEILTHIVPDNAVAAFAKGDLLQIVFFAIVFGCAAVLIGERAKPFVAVAQAANDILFQLVSMIMRLAPVGAFGAMAFTVGKYGIGSILVLGHMLLCVYITCVLFVCVVLGAIARAYGFSIFRFIRYVGEEVLIVLGTCSSESVLPRLMTKLNRLGCSKSSVGLVLPVGYSFNADGTAIYLSMASLFIAQAYGIDMSFSQQVGLLLLLLVTSKGSGSVAGSGFVVLAATLSATHILPVEGLLLIIGIDRFMSEARSVTNIIGNSLATVIVAKMSGEFDPAAAEAAYAERFGPNMPFQQNRPLWASKPAASASGQPPIHDAAVVLAGKEP</sequence>
<feature type="transmembrane region" description="Helical" evidence="6">
    <location>
        <begin position="221"/>
        <end position="248"/>
    </location>
</feature>
<keyword evidence="8" id="KW-1185">Reference proteome</keyword>
<organism evidence="7 8">
    <name type="scientific">Methylobacterium brachythecii</name>
    <dbReference type="NCBI Taxonomy" id="1176177"/>
    <lineage>
        <taxon>Bacteria</taxon>
        <taxon>Pseudomonadati</taxon>
        <taxon>Pseudomonadota</taxon>
        <taxon>Alphaproteobacteria</taxon>
        <taxon>Hyphomicrobiales</taxon>
        <taxon>Methylobacteriaceae</taxon>
        <taxon>Methylobacterium</taxon>
    </lineage>
</organism>
<comment type="subcellular location">
    <subcellularLocation>
        <location evidence="1">Membrane</location>
        <topology evidence="1">Multi-pass membrane protein</topology>
    </subcellularLocation>
</comment>
<feature type="transmembrane region" description="Helical" evidence="6">
    <location>
        <begin position="153"/>
        <end position="171"/>
    </location>
</feature>
<dbReference type="PANTHER" id="PTHR42865">
    <property type="entry name" value="PROTON/GLUTAMATE-ASPARTATE SYMPORTER"/>
    <property type="match status" value="1"/>
</dbReference>
<dbReference type="PRINTS" id="PR00173">
    <property type="entry name" value="EDTRNSPORT"/>
</dbReference>
<dbReference type="SUPFAM" id="SSF118215">
    <property type="entry name" value="Proton glutamate symport protein"/>
    <property type="match status" value="1"/>
</dbReference>
<protein>
    <submittedName>
        <fullName evidence="7">C4-dicarboxylate transport protein</fullName>
    </submittedName>
</protein>
<keyword evidence="4 6" id="KW-1133">Transmembrane helix</keyword>